<proteinExistence type="predicted"/>
<accession>A0ACD4D2R6</accession>
<sequence>MRFAHFFIDRPIFASVLSIVLLLVGSIAYTQLPVAQYPEIAPPTIVVRTSYPGADAETIANTVATPIEQQINGVEDMLYMSSYSTADGSMSLTITFKLGTDLDKAQVLVQNRVAIAVPQLPEDVQRNGITTTKSSPDLMMVVHVLSPDNRYDQLYASNYANTRIRDVLLRLDGVGDITIFGERQYSMRVWLDPQKLAAYSMTSGDVVQALRDQNVQVNGGEIGGPPTSGTGAFQYTVTMQGRFEDARQFRYVIVKTGADGRLVQLQDVARIELGAKDYVTNSYLDGSPAVALGIFSRPGTNALAAAATIKSTMQELAKDFPPGLKYDIVYDPTEFIAESINDVYTTIFEAVILVALVVLVFLQSWRTAIIPIVAIPVSLIGTFAILLAFGFSLNMLTLFGLVLAIGIVVDDAIVVVENVERNLASGMTPKQAAHTTMDEVGTAVIAISLVLIAVFAPTAFIPGISGQFYLQFAVTISAATAISALNSLTLSPALAAIILRPHDHAVSKNPLARFGRGLANGFNRGFDKMASGYSWIVRRLVGSTIGLLASLLVFVGLLGATWYISNLVPRGFIPQMDQGYAIVVVQLPDGASLARTDAVVQQASKIIRDIPGVRNSVAFAGFSGATFTNASNAGVVFAPFESFDERIKNGQTATSIIGQIYGSLQSIQEAFIIAVPPPSIRGVGNAGGFKMQLLDRDSSDMRRVLGLAQQMMGEANQTPGLTGVYTTFSASSPQYFLDIDRDKARALNVPIPNIFEALSINLGTSYVNDFNAYGRVYQVRAQADQQFRMDRADILALKVRSATGALVPLGTLVEIRDTTGPSLVQRYNMYVSVPLQGNSAPGVSTGTGLDKMEELAAKTLPPGTTFNWTELALQERSTGNTAILIFGLSVVFVFLALSAQYESWILPLAIILIVPLAVLAALIGVDLRGMDNNILTQIGLVVLIGLAAKNAILIVEFARQHQEDGATPVEAAIEASRLRLRPILMTAFAFIFGVVPLMIAQGPGAEMRQSLGTAVFSGMLGVTFFGLFLTPVFYVALRSFGRKRKVAVEEAPAQ</sequence>
<evidence type="ECO:0000313" key="1">
    <source>
        <dbReference type="EMBL" id="UXN60025.1"/>
    </source>
</evidence>
<gene>
    <name evidence="1" type="ORF">N8E88_26330</name>
</gene>
<reference evidence="1" key="1">
    <citation type="submission" date="2022-09" db="EMBL/GenBank/DDBJ databases">
        <title>Interaction between co-microsymbionts with complementary sets of symbiotic genes in legume-rhizobium systems.</title>
        <authorList>
            <person name="Safronova V."/>
            <person name="Sazanova A."/>
            <person name="Afonin A."/>
            <person name="Chirak E."/>
        </authorList>
    </citation>
    <scope>NUCLEOTIDE SEQUENCE</scope>
    <source>
        <strain evidence="1">A18/3m</strain>
    </source>
</reference>
<dbReference type="EMBL" id="CP104973">
    <property type="protein sequence ID" value="UXN60025.1"/>
    <property type="molecule type" value="Genomic_DNA"/>
</dbReference>
<organism evidence="1 2">
    <name type="scientific">Phyllobacterium zundukense</name>
    <dbReference type="NCBI Taxonomy" id="1867719"/>
    <lineage>
        <taxon>Bacteria</taxon>
        <taxon>Pseudomonadati</taxon>
        <taxon>Pseudomonadota</taxon>
        <taxon>Alphaproteobacteria</taxon>
        <taxon>Hyphomicrobiales</taxon>
        <taxon>Phyllobacteriaceae</taxon>
        <taxon>Phyllobacterium</taxon>
    </lineage>
</organism>
<name>A0ACD4D2R6_9HYPH</name>
<evidence type="ECO:0000313" key="2">
    <source>
        <dbReference type="Proteomes" id="UP001061991"/>
    </source>
</evidence>
<dbReference type="Proteomes" id="UP001061991">
    <property type="component" value="Chromosome"/>
</dbReference>
<protein>
    <submittedName>
        <fullName evidence="1">Efflux RND transporter permease subunit</fullName>
    </submittedName>
</protein>
<keyword evidence="2" id="KW-1185">Reference proteome</keyword>